<feature type="region of interest" description="Disordered" evidence="1">
    <location>
        <begin position="137"/>
        <end position="189"/>
    </location>
</feature>
<dbReference type="RefSeq" id="WP_066150058.1">
    <property type="nucleotide sequence ID" value="NZ_CP020814.1"/>
</dbReference>
<keyword evidence="2" id="KW-0812">Transmembrane</keyword>
<dbReference type="KEGG" id="bkw:BkAM31D_14430"/>
<dbReference type="CDD" id="cd00093">
    <property type="entry name" value="HTH_XRE"/>
    <property type="match status" value="1"/>
</dbReference>
<dbReference type="InterPro" id="IPR050400">
    <property type="entry name" value="Bact_Cytoskel_RodZ"/>
</dbReference>
<dbReference type="Gene3D" id="1.10.260.40">
    <property type="entry name" value="lambda repressor-like DNA-binding domains"/>
    <property type="match status" value="1"/>
</dbReference>
<dbReference type="GO" id="GO:0003677">
    <property type="term" value="F:DNA binding"/>
    <property type="evidence" value="ECO:0007669"/>
    <property type="project" value="InterPro"/>
</dbReference>
<dbReference type="EMBL" id="CP020814">
    <property type="protein sequence ID" value="ARK30939.1"/>
    <property type="molecule type" value="Genomic_DNA"/>
</dbReference>
<dbReference type="Pfam" id="PF13464">
    <property type="entry name" value="RodZ_C"/>
    <property type="match status" value="1"/>
</dbReference>
<dbReference type="STRING" id="199441.BkAM31D_14430"/>
<dbReference type="Pfam" id="PF13413">
    <property type="entry name" value="HTH_25"/>
    <property type="match status" value="1"/>
</dbReference>
<evidence type="ECO:0000256" key="2">
    <source>
        <dbReference type="SAM" id="Phobius"/>
    </source>
</evidence>
<keyword evidence="5" id="KW-1185">Reference proteome</keyword>
<dbReference type="InterPro" id="IPR025194">
    <property type="entry name" value="RodZ-like_C"/>
</dbReference>
<evidence type="ECO:0000259" key="3">
    <source>
        <dbReference type="Pfam" id="PF13464"/>
    </source>
</evidence>
<dbReference type="InterPro" id="IPR001387">
    <property type="entry name" value="Cro/C1-type_HTH"/>
</dbReference>
<name>A0A1X9MBT6_9BACI</name>
<dbReference type="InterPro" id="IPR010982">
    <property type="entry name" value="Lambda_DNA-bd_dom_sf"/>
</dbReference>
<dbReference type="PANTHER" id="PTHR34475">
    <property type="match status" value="1"/>
</dbReference>
<proteinExistence type="predicted"/>
<keyword evidence="2" id="KW-0472">Membrane</keyword>
<evidence type="ECO:0000256" key="1">
    <source>
        <dbReference type="SAM" id="MobiDB-lite"/>
    </source>
</evidence>
<dbReference type="PANTHER" id="PTHR34475:SF1">
    <property type="entry name" value="CYTOSKELETON PROTEIN RODZ"/>
    <property type="match status" value="1"/>
</dbReference>
<feature type="transmembrane region" description="Helical" evidence="2">
    <location>
        <begin position="107"/>
        <end position="128"/>
    </location>
</feature>
<dbReference type="Proteomes" id="UP000193006">
    <property type="component" value="Chromosome"/>
</dbReference>
<evidence type="ECO:0000313" key="4">
    <source>
        <dbReference type="EMBL" id="ARK30939.1"/>
    </source>
</evidence>
<gene>
    <name evidence="4" type="ORF">BkAM31D_14430</name>
</gene>
<dbReference type="AlphaFoldDB" id="A0A1X9MBT6"/>
<sequence>MSELGQFLKEAREQKNISLDDLQQTTKIQKRYLVAIEEGRFDTLPGLFYARAFVKSYAEAVGLDPEPLFDQYKNELPNPQREAVTLPSRAERSKSVSPRKRTKKGSIFPALAAIAFIVVLVVGIWIFAQGNGASEGDAIAPDDSENLDAEFSDDVGNDEEASGATEESEPVEEVETVEEEEIEEEVEPEPEFTLNFIKSEGNTSFFDLENGRLSDVLIEFNGSSYVDIKNELGKTFYSGTPTKGDELTFDFEAEERVLFNFGASQNVDFYINGEQVDFPLDRTHQKIDIEILDGDSE</sequence>
<evidence type="ECO:0000313" key="5">
    <source>
        <dbReference type="Proteomes" id="UP000193006"/>
    </source>
</evidence>
<keyword evidence="2" id="KW-1133">Transmembrane helix</keyword>
<accession>A0A1X9MBT6</accession>
<protein>
    <submittedName>
        <fullName evidence="4">Cytoskeletal protein RodZ</fullName>
    </submittedName>
</protein>
<feature type="domain" description="Cytoskeleton protein RodZ-like C-terminal" evidence="3">
    <location>
        <begin position="218"/>
        <end position="279"/>
    </location>
</feature>
<reference evidence="4 5" key="1">
    <citation type="submission" date="2017-04" db="EMBL/GenBank/DDBJ databases">
        <title>Bacillus krulwichiae AM31D Genome sequencing and assembly.</title>
        <authorList>
            <person name="Krulwich T.A."/>
            <person name="Anastor L."/>
            <person name="Ehrlich R."/>
            <person name="Ehrlich G.D."/>
            <person name="Janto B."/>
        </authorList>
    </citation>
    <scope>NUCLEOTIDE SEQUENCE [LARGE SCALE GENOMIC DNA]</scope>
    <source>
        <strain evidence="4 5">AM31D</strain>
    </source>
</reference>
<organism evidence="4 5">
    <name type="scientific">Halalkalibacter krulwichiae</name>
    <dbReference type="NCBI Taxonomy" id="199441"/>
    <lineage>
        <taxon>Bacteria</taxon>
        <taxon>Bacillati</taxon>
        <taxon>Bacillota</taxon>
        <taxon>Bacilli</taxon>
        <taxon>Bacillales</taxon>
        <taxon>Bacillaceae</taxon>
        <taxon>Halalkalibacter</taxon>
    </lineage>
</organism>
<feature type="compositionally biased region" description="Acidic residues" evidence="1">
    <location>
        <begin position="140"/>
        <end position="189"/>
    </location>
</feature>
<dbReference type="SUPFAM" id="SSF47413">
    <property type="entry name" value="lambda repressor-like DNA-binding domains"/>
    <property type="match status" value="1"/>
</dbReference>
<feature type="region of interest" description="Disordered" evidence="1">
    <location>
        <begin position="79"/>
        <end position="99"/>
    </location>
</feature>